<accession>A0A9N7YW50</accession>
<dbReference type="EMBL" id="CADEAL010002375">
    <property type="protein sequence ID" value="CAB1439993.1"/>
    <property type="molecule type" value="Genomic_DNA"/>
</dbReference>
<comment type="caution">
    <text evidence="2">The sequence shown here is derived from an EMBL/GenBank/DDBJ whole genome shotgun (WGS) entry which is preliminary data.</text>
</comment>
<feature type="non-terminal residue" evidence="2">
    <location>
        <position position="130"/>
    </location>
</feature>
<gene>
    <name evidence="2" type="ORF">PLEPLA_LOCUS27759</name>
</gene>
<sequence>QREGESAGSRGKEKREAREEKGGGLPLISLHVCHAVFLQGFLFIRGTCQGRLPRMGRRARQIRITETETVPPKHVSAQRVAVDAKERIHAARIGVWAKVVPGGDKRRQGMIAGNRFSTLLGLPCHSGLLC</sequence>
<evidence type="ECO:0000256" key="1">
    <source>
        <dbReference type="SAM" id="MobiDB-lite"/>
    </source>
</evidence>
<evidence type="ECO:0000313" key="3">
    <source>
        <dbReference type="Proteomes" id="UP001153269"/>
    </source>
</evidence>
<organism evidence="2 3">
    <name type="scientific">Pleuronectes platessa</name>
    <name type="common">European plaice</name>
    <dbReference type="NCBI Taxonomy" id="8262"/>
    <lineage>
        <taxon>Eukaryota</taxon>
        <taxon>Metazoa</taxon>
        <taxon>Chordata</taxon>
        <taxon>Craniata</taxon>
        <taxon>Vertebrata</taxon>
        <taxon>Euteleostomi</taxon>
        <taxon>Actinopterygii</taxon>
        <taxon>Neopterygii</taxon>
        <taxon>Teleostei</taxon>
        <taxon>Neoteleostei</taxon>
        <taxon>Acanthomorphata</taxon>
        <taxon>Carangaria</taxon>
        <taxon>Pleuronectiformes</taxon>
        <taxon>Pleuronectoidei</taxon>
        <taxon>Pleuronectidae</taxon>
        <taxon>Pleuronectes</taxon>
    </lineage>
</organism>
<dbReference type="AlphaFoldDB" id="A0A9N7YW50"/>
<feature type="region of interest" description="Disordered" evidence="1">
    <location>
        <begin position="1"/>
        <end position="21"/>
    </location>
</feature>
<proteinExistence type="predicted"/>
<evidence type="ECO:0000313" key="2">
    <source>
        <dbReference type="EMBL" id="CAB1439993.1"/>
    </source>
</evidence>
<name>A0A9N7YW50_PLEPL</name>
<keyword evidence="3" id="KW-1185">Reference proteome</keyword>
<protein>
    <submittedName>
        <fullName evidence="2">Uncharacterized protein</fullName>
    </submittedName>
</protein>
<dbReference type="Proteomes" id="UP001153269">
    <property type="component" value="Unassembled WGS sequence"/>
</dbReference>
<reference evidence="2" key="1">
    <citation type="submission" date="2020-03" db="EMBL/GenBank/DDBJ databases">
        <authorList>
            <person name="Weist P."/>
        </authorList>
    </citation>
    <scope>NUCLEOTIDE SEQUENCE</scope>
</reference>